<keyword evidence="1 4" id="KW-0547">Nucleotide-binding</keyword>
<dbReference type="InterPro" id="IPR053931">
    <property type="entry name" value="RapZ_C"/>
</dbReference>
<evidence type="ECO:0008006" key="9">
    <source>
        <dbReference type="Google" id="ProtNLM"/>
    </source>
</evidence>
<keyword evidence="3 4" id="KW-0342">GTP-binding</keyword>
<feature type="binding site" evidence="4">
    <location>
        <begin position="68"/>
        <end position="71"/>
    </location>
    <ligand>
        <name>GTP</name>
        <dbReference type="ChEBI" id="CHEBI:37565"/>
    </ligand>
</feature>
<dbReference type="RefSeq" id="WP_013146931.1">
    <property type="nucleotide sequence ID" value="NC_014207.1"/>
</dbReference>
<dbReference type="NCBIfam" id="NF003828">
    <property type="entry name" value="PRK05416.1"/>
    <property type="match status" value="1"/>
</dbReference>
<accession>D7DL03</accession>
<evidence type="ECO:0000256" key="1">
    <source>
        <dbReference type="ARBA" id="ARBA00022741"/>
    </source>
</evidence>
<dbReference type="Proteomes" id="UP000000383">
    <property type="component" value="Chromosome"/>
</dbReference>
<dbReference type="InterPro" id="IPR053930">
    <property type="entry name" value="RapZ-like_N"/>
</dbReference>
<dbReference type="Pfam" id="PF22740">
    <property type="entry name" value="PapZ_C"/>
    <property type="match status" value="1"/>
</dbReference>
<dbReference type="Gene3D" id="3.40.50.300">
    <property type="entry name" value="P-loop containing nucleotide triphosphate hydrolases"/>
    <property type="match status" value="1"/>
</dbReference>
<evidence type="ECO:0000313" key="7">
    <source>
        <dbReference type="EMBL" id="ADI28614.1"/>
    </source>
</evidence>
<name>D7DL03_METV0</name>
<dbReference type="PIRSF" id="PIRSF005052">
    <property type="entry name" value="P-loopkin"/>
    <property type="match status" value="1"/>
</dbReference>
<evidence type="ECO:0000256" key="2">
    <source>
        <dbReference type="ARBA" id="ARBA00022840"/>
    </source>
</evidence>
<dbReference type="PANTHER" id="PTHR30448">
    <property type="entry name" value="RNASE ADAPTER PROTEIN RAPZ"/>
    <property type="match status" value="1"/>
</dbReference>
<dbReference type="OrthoDB" id="9784461at2"/>
<dbReference type="EMBL" id="CP002056">
    <property type="protein sequence ID" value="ADI28614.1"/>
    <property type="molecule type" value="Genomic_DNA"/>
</dbReference>
<dbReference type="InterPro" id="IPR027417">
    <property type="entry name" value="P-loop_NTPase"/>
</dbReference>
<evidence type="ECO:0000256" key="3">
    <source>
        <dbReference type="ARBA" id="ARBA00023134"/>
    </source>
</evidence>
<proteinExistence type="inferred from homology"/>
<sequence length="288" mass="32281">MKQLIIVTGLSGSGKSIALHALEDSGYYCVDNLPATMLPQIAEHLQSENNRQDDSNTTNYDRVAISIDSRSVAIETLPAHIEQLKSQGITTQVLFLESNVETLVKRFSETRRKHPLSKDTTTLAESIAVERELLGDLGKLGHVIDTSYISANKLRAWIKDAVAHESSGLTLLFTSFGFKHGIPLDADFVFDIRCLPNPHYDLKLRDLTGLDAEVQTFLEGQANAQDMLNDIKNYIEKWLPSFISDNRSYLTVAIGCTGGQHRSVYFVEQLTKYFAPNQKVLTRHRELK</sequence>
<dbReference type="eggNOG" id="COG1660">
    <property type="taxonomic scope" value="Bacteria"/>
</dbReference>
<evidence type="ECO:0000256" key="4">
    <source>
        <dbReference type="HAMAP-Rule" id="MF_00636"/>
    </source>
</evidence>
<gene>
    <name evidence="7" type="ordered locus">M301_0227</name>
</gene>
<dbReference type="PANTHER" id="PTHR30448:SF0">
    <property type="entry name" value="RNASE ADAPTER PROTEIN RAPZ"/>
    <property type="match status" value="1"/>
</dbReference>
<reference evidence="7 8" key="2">
    <citation type="journal article" date="2011" name="J. Bacteriol.">
        <title>Genomes of three methylotrophs from a single niche uncover genetic and metabolic divergence of Methylophilaceae.</title>
        <authorList>
            <person name="Lapidus A."/>
            <person name="Clum A."/>
            <person name="Labutti K."/>
            <person name="Kaluzhnaya M.G."/>
            <person name="Lim S."/>
            <person name="Beck D.A."/>
            <person name="Glavina Del Rio T."/>
            <person name="Nolan M."/>
            <person name="Mavromatis K."/>
            <person name="Huntemann M."/>
            <person name="Lucas S."/>
            <person name="Lidstrom M.E."/>
            <person name="Ivanova N."/>
            <person name="Chistoserdova L."/>
        </authorList>
    </citation>
    <scope>NUCLEOTIDE SEQUENCE [LARGE SCALE GENOMIC DNA]</scope>
    <source>
        <strain evidence="7 8">301</strain>
    </source>
</reference>
<dbReference type="STRING" id="666681.M301_0227"/>
<dbReference type="InterPro" id="IPR005337">
    <property type="entry name" value="RapZ-like"/>
</dbReference>
<reference evidence="8" key="1">
    <citation type="submission" date="2010-05" db="EMBL/GenBank/DDBJ databases">
        <title>Complete sequence of Methylotenera sp. 301.</title>
        <authorList>
            <person name="Lucas S."/>
            <person name="Copeland A."/>
            <person name="Lapidus A."/>
            <person name="Cheng J.-F."/>
            <person name="Bruce D."/>
            <person name="Goodwin L."/>
            <person name="Pitluck S."/>
            <person name="Clum A."/>
            <person name="Land M."/>
            <person name="Hauser L."/>
            <person name="Kyrpides N."/>
            <person name="Ivanova N."/>
            <person name="Chistoservova L."/>
            <person name="Kalyuzhnaya M."/>
            <person name="Woyke T."/>
        </authorList>
    </citation>
    <scope>NUCLEOTIDE SEQUENCE [LARGE SCALE GENOMIC DNA]</scope>
    <source>
        <strain evidence="8">301</strain>
    </source>
</reference>
<keyword evidence="8" id="KW-1185">Reference proteome</keyword>
<dbReference type="GO" id="GO:0005525">
    <property type="term" value="F:GTP binding"/>
    <property type="evidence" value="ECO:0007669"/>
    <property type="project" value="UniProtKB-UniRule"/>
</dbReference>
<feature type="domain" description="RapZ C-terminal" evidence="6">
    <location>
        <begin position="170"/>
        <end position="288"/>
    </location>
</feature>
<feature type="binding site" evidence="4">
    <location>
        <begin position="9"/>
        <end position="16"/>
    </location>
    <ligand>
        <name>ATP</name>
        <dbReference type="ChEBI" id="CHEBI:30616"/>
    </ligand>
</feature>
<dbReference type="HOGENOM" id="CLU_059558_1_1_4"/>
<dbReference type="GO" id="GO:0005524">
    <property type="term" value="F:ATP binding"/>
    <property type="evidence" value="ECO:0007669"/>
    <property type="project" value="UniProtKB-UniRule"/>
</dbReference>
<dbReference type="Pfam" id="PF03668">
    <property type="entry name" value="RapZ-like_N"/>
    <property type="match status" value="1"/>
</dbReference>
<protein>
    <recommendedName>
        <fullName evidence="9">Nucleotide-binding protein</fullName>
    </recommendedName>
</protein>
<keyword evidence="2 4" id="KW-0067">ATP-binding</keyword>
<dbReference type="SUPFAM" id="SSF52540">
    <property type="entry name" value="P-loop containing nucleoside triphosphate hydrolases"/>
    <property type="match status" value="1"/>
</dbReference>
<dbReference type="HAMAP" id="MF_00636">
    <property type="entry name" value="RapZ_like"/>
    <property type="match status" value="1"/>
</dbReference>
<dbReference type="AlphaFoldDB" id="D7DL03"/>
<organism evidence="7 8">
    <name type="scientific">Methylotenera versatilis (strain 301)</name>
    <dbReference type="NCBI Taxonomy" id="666681"/>
    <lineage>
        <taxon>Bacteria</taxon>
        <taxon>Pseudomonadati</taxon>
        <taxon>Pseudomonadota</taxon>
        <taxon>Betaproteobacteria</taxon>
        <taxon>Nitrosomonadales</taxon>
        <taxon>Methylophilaceae</taxon>
        <taxon>Methylotenera</taxon>
    </lineage>
</organism>
<evidence type="ECO:0000259" key="6">
    <source>
        <dbReference type="Pfam" id="PF22740"/>
    </source>
</evidence>
<evidence type="ECO:0000259" key="5">
    <source>
        <dbReference type="Pfam" id="PF03668"/>
    </source>
</evidence>
<evidence type="ECO:0000313" key="8">
    <source>
        <dbReference type="Proteomes" id="UP000000383"/>
    </source>
</evidence>
<dbReference type="KEGG" id="meh:M301_0227"/>
<feature type="domain" description="RapZ-like N-terminal" evidence="5">
    <location>
        <begin position="3"/>
        <end position="163"/>
    </location>
</feature>